<keyword evidence="3" id="KW-1185">Reference proteome</keyword>
<proteinExistence type="predicted"/>
<name>A0A9D4TC86_RHISA</name>
<reference evidence="2" key="2">
    <citation type="submission" date="2021-09" db="EMBL/GenBank/DDBJ databases">
        <authorList>
            <person name="Jia N."/>
            <person name="Wang J."/>
            <person name="Shi W."/>
            <person name="Du L."/>
            <person name="Sun Y."/>
            <person name="Zhan W."/>
            <person name="Jiang J."/>
            <person name="Wang Q."/>
            <person name="Zhang B."/>
            <person name="Ji P."/>
            <person name="Sakyi L.B."/>
            <person name="Cui X."/>
            <person name="Yuan T."/>
            <person name="Jiang B."/>
            <person name="Yang W."/>
            <person name="Lam T.T.-Y."/>
            <person name="Chang Q."/>
            <person name="Ding S."/>
            <person name="Wang X."/>
            <person name="Zhu J."/>
            <person name="Ruan X."/>
            <person name="Zhao L."/>
            <person name="Wei J."/>
            <person name="Que T."/>
            <person name="Du C."/>
            <person name="Cheng J."/>
            <person name="Dai P."/>
            <person name="Han X."/>
            <person name="Huang E."/>
            <person name="Gao Y."/>
            <person name="Liu J."/>
            <person name="Shao H."/>
            <person name="Ye R."/>
            <person name="Li L."/>
            <person name="Wei W."/>
            <person name="Wang X."/>
            <person name="Wang C."/>
            <person name="Huo Q."/>
            <person name="Li W."/>
            <person name="Guo W."/>
            <person name="Chen H."/>
            <person name="Chen S."/>
            <person name="Zhou L."/>
            <person name="Zhou L."/>
            <person name="Ni X."/>
            <person name="Tian J."/>
            <person name="Zhou Y."/>
            <person name="Sheng Y."/>
            <person name="Liu T."/>
            <person name="Pan Y."/>
            <person name="Xia L."/>
            <person name="Li J."/>
            <person name="Zhao F."/>
            <person name="Cao W."/>
        </authorList>
    </citation>
    <scope>NUCLEOTIDE SEQUENCE</scope>
    <source>
        <strain evidence="2">Rsan-2018</strain>
        <tissue evidence="2">Larvae</tissue>
    </source>
</reference>
<organism evidence="2 3">
    <name type="scientific">Rhipicephalus sanguineus</name>
    <name type="common">Brown dog tick</name>
    <name type="synonym">Ixodes sanguineus</name>
    <dbReference type="NCBI Taxonomy" id="34632"/>
    <lineage>
        <taxon>Eukaryota</taxon>
        <taxon>Metazoa</taxon>
        <taxon>Ecdysozoa</taxon>
        <taxon>Arthropoda</taxon>
        <taxon>Chelicerata</taxon>
        <taxon>Arachnida</taxon>
        <taxon>Acari</taxon>
        <taxon>Parasitiformes</taxon>
        <taxon>Ixodida</taxon>
        <taxon>Ixodoidea</taxon>
        <taxon>Ixodidae</taxon>
        <taxon>Rhipicephalinae</taxon>
        <taxon>Rhipicephalus</taxon>
        <taxon>Rhipicephalus</taxon>
    </lineage>
</organism>
<dbReference type="EMBL" id="JABSTV010001212">
    <property type="protein sequence ID" value="KAH7984874.1"/>
    <property type="molecule type" value="Genomic_DNA"/>
</dbReference>
<accession>A0A9D4TC86</accession>
<dbReference type="Proteomes" id="UP000821837">
    <property type="component" value="Unassembled WGS sequence"/>
</dbReference>
<dbReference type="AlphaFoldDB" id="A0A9D4TC86"/>
<evidence type="ECO:0000313" key="3">
    <source>
        <dbReference type="Proteomes" id="UP000821837"/>
    </source>
</evidence>
<feature type="region of interest" description="Disordered" evidence="1">
    <location>
        <begin position="60"/>
        <end position="107"/>
    </location>
</feature>
<gene>
    <name evidence="2" type="ORF">HPB52_024483</name>
</gene>
<feature type="compositionally biased region" description="Low complexity" evidence="1">
    <location>
        <begin position="74"/>
        <end position="83"/>
    </location>
</feature>
<comment type="caution">
    <text evidence="2">The sequence shown here is derived from an EMBL/GenBank/DDBJ whole genome shotgun (WGS) entry which is preliminary data.</text>
</comment>
<evidence type="ECO:0000256" key="1">
    <source>
        <dbReference type="SAM" id="MobiDB-lite"/>
    </source>
</evidence>
<reference evidence="2" key="1">
    <citation type="journal article" date="2020" name="Cell">
        <title>Large-Scale Comparative Analyses of Tick Genomes Elucidate Their Genetic Diversity and Vector Capacities.</title>
        <authorList>
            <consortium name="Tick Genome and Microbiome Consortium (TIGMIC)"/>
            <person name="Jia N."/>
            <person name="Wang J."/>
            <person name="Shi W."/>
            <person name="Du L."/>
            <person name="Sun Y."/>
            <person name="Zhan W."/>
            <person name="Jiang J.F."/>
            <person name="Wang Q."/>
            <person name="Zhang B."/>
            <person name="Ji P."/>
            <person name="Bell-Sakyi L."/>
            <person name="Cui X.M."/>
            <person name="Yuan T.T."/>
            <person name="Jiang B.G."/>
            <person name="Yang W.F."/>
            <person name="Lam T.T."/>
            <person name="Chang Q.C."/>
            <person name="Ding S.J."/>
            <person name="Wang X.J."/>
            <person name="Zhu J.G."/>
            <person name="Ruan X.D."/>
            <person name="Zhao L."/>
            <person name="Wei J.T."/>
            <person name="Ye R.Z."/>
            <person name="Que T.C."/>
            <person name="Du C.H."/>
            <person name="Zhou Y.H."/>
            <person name="Cheng J.X."/>
            <person name="Dai P.F."/>
            <person name="Guo W.B."/>
            <person name="Han X.H."/>
            <person name="Huang E.J."/>
            <person name="Li L.F."/>
            <person name="Wei W."/>
            <person name="Gao Y.C."/>
            <person name="Liu J.Z."/>
            <person name="Shao H.Z."/>
            <person name="Wang X."/>
            <person name="Wang C.C."/>
            <person name="Yang T.C."/>
            <person name="Huo Q.B."/>
            <person name="Li W."/>
            <person name="Chen H.Y."/>
            <person name="Chen S.E."/>
            <person name="Zhou L.G."/>
            <person name="Ni X.B."/>
            <person name="Tian J.H."/>
            <person name="Sheng Y."/>
            <person name="Liu T."/>
            <person name="Pan Y.S."/>
            <person name="Xia L.Y."/>
            <person name="Li J."/>
            <person name="Zhao F."/>
            <person name="Cao W.C."/>
        </authorList>
    </citation>
    <scope>NUCLEOTIDE SEQUENCE</scope>
    <source>
        <strain evidence="2">Rsan-2018</strain>
    </source>
</reference>
<protein>
    <submittedName>
        <fullName evidence="2">Uncharacterized protein</fullName>
    </submittedName>
</protein>
<sequence length="132" mass="14918">MAEAELGLWRQKWMREAEDGREVPTTAAGALDTCDREIFPLIHTFLQILATLPRRDEKKAGGHLLKGRNFDDPGSSGSTTQTRQQRRRLHNEQVVDLGSADEATSPGDKAIARSWYRCVIQTGKRNLSWKNQ</sequence>
<evidence type="ECO:0000313" key="2">
    <source>
        <dbReference type="EMBL" id="KAH7984874.1"/>
    </source>
</evidence>